<comment type="caution">
    <text evidence="2">The sequence shown here is derived from an EMBL/GenBank/DDBJ whole genome shotgun (WGS) entry which is preliminary data.</text>
</comment>
<gene>
    <name evidence="2" type="ORF">NG799_08675</name>
</gene>
<keyword evidence="3" id="KW-1185">Reference proteome</keyword>
<keyword evidence="1" id="KW-1133">Transmembrane helix</keyword>
<feature type="transmembrane region" description="Helical" evidence="1">
    <location>
        <begin position="152"/>
        <end position="173"/>
    </location>
</feature>
<proteinExistence type="predicted"/>
<dbReference type="RefSeq" id="WP_368006049.1">
    <property type="nucleotide sequence ID" value="NZ_JAMXFF010000010.1"/>
</dbReference>
<evidence type="ECO:0000313" key="2">
    <source>
        <dbReference type="EMBL" id="MCT7966405.1"/>
    </source>
</evidence>
<accession>A0ABT2MR01</accession>
<evidence type="ECO:0000313" key="3">
    <source>
        <dbReference type="Proteomes" id="UP001525890"/>
    </source>
</evidence>
<feature type="transmembrane region" description="Helical" evidence="1">
    <location>
        <begin position="122"/>
        <end position="140"/>
    </location>
</feature>
<feature type="transmembrane region" description="Helical" evidence="1">
    <location>
        <begin position="85"/>
        <end position="102"/>
    </location>
</feature>
<keyword evidence="1" id="KW-0812">Transmembrane</keyword>
<reference evidence="2 3" key="1">
    <citation type="journal article" date="2022" name="Front. Microbiol.">
        <title>High genomic differentiation and limited gene flow indicate recent cryptic speciation within the genus Laspinema (cyanobacteria).</title>
        <authorList>
            <person name="Stanojkovic A."/>
            <person name="Skoupy S."/>
            <person name="Skaloud P."/>
            <person name="Dvorak P."/>
        </authorList>
    </citation>
    <scope>NUCLEOTIDE SEQUENCE [LARGE SCALE GENOMIC DNA]</scope>
    <source>
        <strain evidence="2 3">D2a</strain>
    </source>
</reference>
<feature type="transmembrane region" description="Helical" evidence="1">
    <location>
        <begin position="12"/>
        <end position="35"/>
    </location>
</feature>
<keyword evidence="1" id="KW-0472">Membrane</keyword>
<sequence>MNLNPKLLKPAIPYWIGGLICFEVAIVIIYLGGVFIHREVYPPFDMDGFMTIPSLLQASILLQLSLVYLGMFFFSRHSQERPSPAFWLVQSVLLFYVTLDELVKLHLGLGSSSWMPIAGTKYWIGIYSFLIVAIAVFFFRDFKALWYSSRNLVILGISGLLLAIIGGFGGEIFKHIVLNPLLSQWFPEREVLTWVIEQVRVAFEEFLEMFGETLMLYAVLLFVAKKFEQKHQDFGEK</sequence>
<dbReference type="Proteomes" id="UP001525890">
    <property type="component" value="Unassembled WGS sequence"/>
</dbReference>
<organism evidence="2 3">
    <name type="scientific">Laspinema palackyanum D2a</name>
    <dbReference type="NCBI Taxonomy" id="2953684"/>
    <lineage>
        <taxon>Bacteria</taxon>
        <taxon>Bacillati</taxon>
        <taxon>Cyanobacteriota</taxon>
        <taxon>Cyanophyceae</taxon>
        <taxon>Oscillatoriophycideae</taxon>
        <taxon>Oscillatoriales</taxon>
        <taxon>Laspinemataceae</taxon>
        <taxon>Laspinema</taxon>
        <taxon>Laspinema palackyanum</taxon>
    </lineage>
</organism>
<protein>
    <submittedName>
        <fullName evidence="2">Uncharacterized protein</fullName>
    </submittedName>
</protein>
<feature type="transmembrane region" description="Helical" evidence="1">
    <location>
        <begin position="206"/>
        <end position="224"/>
    </location>
</feature>
<feature type="transmembrane region" description="Helical" evidence="1">
    <location>
        <begin position="55"/>
        <end position="73"/>
    </location>
</feature>
<evidence type="ECO:0000256" key="1">
    <source>
        <dbReference type="SAM" id="Phobius"/>
    </source>
</evidence>
<dbReference type="EMBL" id="JAMXFF010000010">
    <property type="protein sequence ID" value="MCT7966405.1"/>
    <property type="molecule type" value="Genomic_DNA"/>
</dbReference>
<name>A0ABT2MR01_9CYAN</name>